<dbReference type="PANTHER" id="PTHR34351">
    <property type="entry name" value="SLR1927 PROTEIN-RELATED"/>
    <property type="match status" value="1"/>
</dbReference>
<name>A0ABS4YJL6_9MICO</name>
<evidence type="ECO:0000256" key="1">
    <source>
        <dbReference type="SAM" id="MobiDB-lite"/>
    </source>
</evidence>
<keyword evidence="2" id="KW-1133">Transmembrane helix</keyword>
<dbReference type="InterPro" id="IPR002881">
    <property type="entry name" value="DUF58"/>
</dbReference>
<organism evidence="4 5">
    <name type="scientific">Brachybacterium fresconis</name>
    <dbReference type="NCBI Taxonomy" id="173363"/>
    <lineage>
        <taxon>Bacteria</taxon>
        <taxon>Bacillati</taxon>
        <taxon>Actinomycetota</taxon>
        <taxon>Actinomycetes</taxon>
        <taxon>Micrococcales</taxon>
        <taxon>Dermabacteraceae</taxon>
        <taxon>Brachybacterium</taxon>
    </lineage>
</organism>
<reference evidence="4 5" key="1">
    <citation type="submission" date="2021-03" db="EMBL/GenBank/DDBJ databases">
        <title>Sequencing the genomes of 1000 actinobacteria strains.</title>
        <authorList>
            <person name="Klenk H.-P."/>
        </authorList>
    </citation>
    <scope>NUCLEOTIDE SEQUENCE [LARGE SCALE GENOMIC DNA]</scope>
    <source>
        <strain evidence="4 5">DSM 14564</strain>
    </source>
</reference>
<keyword evidence="2" id="KW-0472">Membrane</keyword>
<keyword evidence="2" id="KW-0812">Transmembrane</keyword>
<dbReference type="RefSeq" id="WP_342591740.1">
    <property type="nucleotide sequence ID" value="NZ_BAAAJV010000005.1"/>
</dbReference>
<comment type="caution">
    <text evidence="4">The sequence shown here is derived from an EMBL/GenBank/DDBJ whole genome shotgun (WGS) entry which is preliminary data.</text>
</comment>
<evidence type="ECO:0000256" key="2">
    <source>
        <dbReference type="SAM" id="Phobius"/>
    </source>
</evidence>
<evidence type="ECO:0000259" key="3">
    <source>
        <dbReference type="Pfam" id="PF01882"/>
    </source>
</evidence>
<proteinExistence type="predicted"/>
<evidence type="ECO:0000313" key="5">
    <source>
        <dbReference type="Proteomes" id="UP000698222"/>
    </source>
</evidence>
<protein>
    <submittedName>
        <fullName evidence="4">Uncharacterized protein (DUF58 family)</fullName>
    </submittedName>
</protein>
<gene>
    <name evidence="4" type="ORF">JOF44_001888</name>
</gene>
<dbReference type="PANTHER" id="PTHR34351:SF1">
    <property type="entry name" value="SLR1927 PROTEIN"/>
    <property type="match status" value="1"/>
</dbReference>
<feature type="domain" description="DUF58" evidence="3">
    <location>
        <begin position="201"/>
        <end position="275"/>
    </location>
</feature>
<feature type="compositionally biased region" description="Low complexity" evidence="1">
    <location>
        <begin position="416"/>
        <end position="456"/>
    </location>
</feature>
<feature type="compositionally biased region" description="Basic and acidic residues" evidence="1">
    <location>
        <begin position="405"/>
        <end position="415"/>
    </location>
</feature>
<feature type="transmembrane region" description="Helical" evidence="2">
    <location>
        <begin position="39"/>
        <end position="62"/>
    </location>
</feature>
<keyword evidence="5" id="KW-1185">Reference proteome</keyword>
<feature type="region of interest" description="Disordered" evidence="1">
    <location>
        <begin position="386"/>
        <end position="483"/>
    </location>
</feature>
<dbReference type="EMBL" id="JAGIOC010000001">
    <property type="protein sequence ID" value="MBP2408985.1"/>
    <property type="molecule type" value="Genomic_DNA"/>
</dbReference>
<feature type="transmembrane region" description="Helical" evidence="2">
    <location>
        <begin position="12"/>
        <end position="32"/>
    </location>
</feature>
<accession>A0ABS4YJL6</accession>
<dbReference type="Proteomes" id="UP000698222">
    <property type="component" value="Unassembled WGS sequence"/>
</dbReference>
<evidence type="ECO:0000313" key="4">
    <source>
        <dbReference type="EMBL" id="MBP2408985.1"/>
    </source>
</evidence>
<dbReference type="Pfam" id="PF01882">
    <property type="entry name" value="DUF58"/>
    <property type="match status" value="1"/>
</dbReference>
<sequence>MTPPPGTVLRPTARGIVVLVLALLCWVAADLTRVLPARYLAAGLLLALLVGAIGIGLAGIGLRARRQVIDDAVPVGAVARIQLELVGTPWLTVLPLARGAVREHLPEPLGGQGDLPLSRRMPHVLRVRRRGGHQLGPYSLVVRDVFGLFHLRRTVDDGLRLTGLPVIAELAPASERATGITRDGAMGSAVSAGVGEIGPIARPYVAGDDVRRINWRASARTGQLMTREEEPSAGHSAVIVLDTTRRGGADEEIGEADGDVEDRLVSHAATVLESLGLNGWDVRIVDAGGDEITRSGRRRGIPGPSPLGSEADAVQQRASLLALADVDFDDDVAATGIGIDHAAGQTALAIALGPDHGEPFAGLELDRFAGRAAHRTAIALRPVVEDEDARRPRRARRIGPADGDDFGRAHEEHAAHLAAARARTGQSVGGTADEGAAAAGDRTATAGDRTATAGDGASAGGDGASAAGDRASAEEPVGPTRSQLGSWTLVRGTTADTLDELLSAADAEEWT</sequence>